<organism evidence="1 2">
    <name type="scientific">Hypoxylon rubiginosum</name>
    <dbReference type="NCBI Taxonomy" id="110542"/>
    <lineage>
        <taxon>Eukaryota</taxon>
        <taxon>Fungi</taxon>
        <taxon>Dikarya</taxon>
        <taxon>Ascomycota</taxon>
        <taxon>Pezizomycotina</taxon>
        <taxon>Sordariomycetes</taxon>
        <taxon>Xylariomycetidae</taxon>
        <taxon>Xylariales</taxon>
        <taxon>Hypoxylaceae</taxon>
        <taxon>Hypoxylon</taxon>
    </lineage>
</organism>
<sequence length="949" mass="103502">MVLRLGAVRSAARGSSLRASTKVFATPRHFSVQTARRQEIKDAYILSASRTPTAKFNGSFLTVSAPQLGAIAIKSALEKSKVPIEKITDVYMGNVLQGSVGQAPARQAVIFAGLPTSVEAVTINKVCASGLKAVVFAAQNIQLGLSEAQIAGGMENMSQVPYYVPRASSLPPFGHIKMEDGLIKDGLTDVYDQFHMGICAETTAKKYEISREMQDEYAIQSYERAQAAWKDKAFAEEIASVTVKGRKGDTIIDTDEGYLDVKLDRVPTLKPAFIRDGTGTVTAANSSTLNDGASALVLGSKDIAKEFGGGSRVLARICSSADAAVDPVDFPVAPAKAVPIALERAGITKDQVAVWEFNEAFAAILGLQNARVNPLGGAISLGHALGSSGSRILTTLLHQLKPGEYGVAAICNGVLKMALTTQFLTAIRGFLKDLNGESLRDWLKVEPPLPKQYFDLAAELKSAFQENAAIEKLIESCLPEEEDVPEGQGTTWPGFVAFMRDYFEYWRDVDFSDLLGAHQLLTALTNSCATAFNNPTFGTIMLETSISLCSSLSKLTMTLNKRPDLIRKLAALHAGDEERKSVIEVTAEIMQKFFITCLTDRSSPRYAQPTGKKVGVYIFANKTLKLLTMNHKSYMAAQLLTNIMAKSPPLSFYPAAQRVTYLYFLGRFHVNHTHYSRAAECFQEAYLQTPPHFLNHRRLILTYLIACNFLCGRLPSQALLQRPEAQSMAPCFSQLALSVRTGNYVLFQHTIKQHEPWLRSKGLALLTGLQYNLRALIWRSLARRTFLLTYVPPAEDESRKAATLELRHLETTMRYVQRRLEGYLPARLAPKGKQAGINNMLLKAVSNSAGPGSADSTLLPPPGGPKRLAPDEGLLMGNVQVTAEHVEGVVASLIDQDFLHGYIAHAQGVFAIMGTKQKGSAVSAGWPAPREAIAQRTAEPFVPGWVKEE</sequence>
<comment type="caution">
    <text evidence="1">The sequence shown here is derived from an EMBL/GenBank/DDBJ whole genome shotgun (WGS) entry which is preliminary data.</text>
</comment>
<keyword evidence="2" id="KW-1185">Reference proteome</keyword>
<evidence type="ECO:0000313" key="1">
    <source>
        <dbReference type="EMBL" id="KAI4869376.1"/>
    </source>
</evidence>
<proteinExistence type="predicted"/>
<name>A0ACB9ZBY4_9PEZI</name>
<reference evidence="1 2" key="1">
    <citation type="journal article" date="2022" name="New Phytol.">
        <title>Ecological generalism drives hyperdiversity of secondary metabolite gene clusters in xylarialean endophytes.</title>
        <authorList>
            <person name="Franco M.E.E."/>
            <person name="Wisecaver J.H."/>
            <person name="Arnold A.E."/>
            <person name="Ju Y.M."/>
            <person name="Slot J.C."/>
            <person name="Ahrendt S."/>
            <person name="Moore L.P."/>
            <person name="Eastman K.E."/>
            <person name="Scott K."/>
            <person name="Konkel Z."/>
            <person name="Mondo S.J."/>
            <person name="Kuo A."/>
            <person name="Hayes R.D."/>
            <person name="Haridas S."/>
            <person name="Andreopoulos B."/>
            <person name="Riley R."/>
            <person name="LaButti K."/>
            <person name="Pangilinan J."/>
            <person name="Lipzen A."/>
            <person name="Amirebrahimi M."/>
            <person name="Yan J."/>
            <person name="Adam C."/>
            <person name="Keymanesh K."/>
            <person name="Ng V."/>
            <person name="Louie K."/>
            <person name="Northen T."/>
            <person name="Drula E."/>
            <person name="Henrissat B."/>
            <person name="Hsieh H.M."/>
            <person name="Youens-Clark K."/>
            <person name="Lutzoni F."/>
            <person name="Miadlikowska J."/>
            <person name="Eastwood D.C."/>
            <person name="Hamelin R.C."/>
            <person name="Grigoriev I.V."/>
            <person name="U'Ren J.M."/>
        </authorList>
    </citation>
    <scope>NUCLEOTIDE SEQUENCE [LARGE SCALE GENOMIC DNA]</scope>
    <source>
        <strain evidence="1 2">CBS 119005</strain>
    </source>
</reference>
<gene>
    <name evidence="1" type="ORF">F4820DRAFT_455899</name>
</gene>
<dbReference type="EMBL" id="MU393431">
    <property type="protein sequence ID" value="KAI4869376.1"/>
    <property type="molecule type" value="Genomic_DNA"/>
</dbReference>
<protein>
    <submittedName>
        <fullName evidence="1">Thiolase</fullName>
    </submittedName>
</protein>
<dbReference type="Proteomes" id="UP001497700">
    <property type="component" value="Unassembled WGS sequence"/>
</dbReference>
<evidence type="ECO:0000313" key="2">
    <source>
        <dbReference type="Proteomes" id="UP001497700"/>
    </source>
</evidence>
<accession>A0ACB9ZBY4</accession>